<sequence>MSVFVPLKPDVFIVSETCSFLQVREMRTWETLRRCHLVGYFIAILMSDQYKTEPIILPDGNYQRNLKKFEEHVRLGKLPLATKPKHYEIQTADGSILQQNNSLDQSFDQEWIMNTPEVTIVLPETTKPRVKRINFRGHNDINNSRFSHVQDNNSFHLNNISIPRDEISVQKTHSILNINLLNSTEAQNFSRLSCEKREDSELLWNSTEAGTGVLAPCPVGYVGSAYRTCFANGQWGRADLFDCRFIKLLELKQL</sequence>
<evidence type="ECO:0000313" key="3">
    <source>
        <dbReference type="RefSeq" id="XP_022236413.1"/>
    </source>
</evidence>
<feature type="non-terminal residue" evidence="3">
    <location>
        <position position="254"/>
    </location>
</feature>
<dbReference type="Proteomes" id="UP000694941">
    <property type="component" value="Unplaced"/>
</dbReference>
<keyword evidence="2" id="KW-1185">Reference proteome</keyword>
<dbReference type="SMART" id="SM00008">
    <property type="entry name" value="HormR"/>
    <property type="match status" value="1"/>
</dbReference>
<organism evidence="2 3">
    <name type="scientific">Limulus polyphemus</name>
    <name type="common">Atlantic horseshoe crab</name>
    <dbReference type="NCBI Taxonomy" id="6850"/>
    <lineage>
        <taxon>Eukaryota</taxon>
        <taxon>Metazoa</taxon>
        <taxon>Ecdysozoa</taxon>
        <taxon>Arthropoda</taxon>
        <taxon>Chelicerata</taxon>
        <taxon>Merostomata</taxon>
        <taxon>Xiphosura</taxon>
        <taxon>Limulidae</taxon>
        <taxon>Limulus</taxon>
    </lineage>
</organism>
<dbReference type="InterPro" id="IPR001879">
    <property type="entry name" value="GPCR_2_extracellular_dom"/>
</dbReference>
<name>A0ABM1RYF8_LIMPO</name>
<dbReference type="Pfam" id="PF02793">
    <property type="entry name" value="HRM"/>
    <property type="match status" value="1"/>
</dbReference>
<gene>
    <name evidence="3" type="primary">LOC111083948</name>
</gene>
<dbReference type="Gene3D" id="4.10.1240.10">
    <property type="entry name" value="GPCR, family 2, extracellular hormone receptor domain"/>
    <property type="match status" value="1"/>
</dbReference>
<accession>A0ABM1RYF8</accession>
<proteinExistence type="predicted"/>
<evidence type="ECO:0000313" key="2">
    <source>
        <dbReference type="Proteomes" id="UP000694941"/>
    </source>
</evidence>
<dbReference type="PROSITE" id="PS50227">
    <property type="entry name" value="G_PROTEIN_RECEP_F2_3"/>
    <property type="match status" value="1"/>
</dbReference>
<feature type="domain" description="G-protein coupled receptors family 2 profile 1" evidence="1">
    <location>
        <begin position="194"/>
        <end position="247"/>
    </location>
</feature>
<dbReference type="RefSeq" id="XP_022236413.1">
    <property type="nucleotide sequence ID" value="XM_022380705.1"/>
</dbReference>
<reference evidence="3" key="1">
    <citation type="submission" date="2025-08" db="UniProtKB">
        <authorList>
            <consortium name="RefSeq"/>
        </authorList>
    </citation>
    <scope>IDENTIFICATION</scope>
    <source>
        <tissue evidence="3">Muscle</tissue>
    </source>
</reference>
<dbReference type="InterPro" id="IPR036445">
    <property type="entry name" value="GPCR_2_extracell_dom_sf"/>
</dbReference>
<dbReference type="GeneID" id="111083948"/>
<protein>
    <submittedName>
        <fullName evidence="3">Uncharacterized protein LOC111083948</fullName>
    </submittedName>
</protein>
<dbReference type="SUPFAM" id="SSF111418">
    <property type="entry name" value="Hormone receptor domain"/>
    <property type="match status" value="1"/>
</dbReference>
<evidence type="ECO:0000259" key="1">
    <source>
        <dbReference type="PROSITE" id="PS50227"/>
    </source>
</evidence>